<dbReference type="Proteomes" id="UP000271098">
    <property type="component" value="Unassembled WGS sequence"/>
</dbReference>
<proteinExistence type="predicted"/>
<feature type="coiled-coil region" evidence="9">
    <location>
        <begin position="276"/>
        <end position="310"/>
    </location>
</feature>
<dbReference type="GO" id="GO:0044666">
    <property type="term" value="C:MLL3/4 complex"/>
    <property type="evidence" value="ECO:0007669"/>
    <property type="project" value="TreeGrafter"/>
</dbReference>
<evidence type="ECO:0000313" key="11">
    <source>
        <dbReference type="Proteomes" id="UP000271098"/>
    </source>
</evidence>
<name>A0A183EKY6_9BILA</name>
<dbReference type="OrthoDB" id="308383at2759"/>
<dbReference type="InterPro" id="IPR036910">
    <property type="entry name" value="HMG_box_dom_sf"/>
</dbReference>
<keyword evidence="4" id="KW-0863">Zinc-finger</keyword>
<keyword evidence="9" id="KW-0175">Coiled coil</keyword>
<sequence>MDSEALRESESLLGNITENDILGNMEEIDFDNLDLNELLDGDEDDDDDEALDNVLGDRMGTAALDNTQVNIMTSHGGAMRQQMLYAGQQQQQQQQLGDTLGVERVNQATEKWEEDEPLGERATKAAVLYANINYPEWKEQYPEWPERVKHIHRMWRSLDANSRQQYVNKARENRANRVKQPRAKRVSAVASVPTGVVRAIVGVNRFGLQPGQDPLRGYCRPETELATYNELFKVPSMPYAGNECMVRNRMDMSGVPSGVPMNQHSGAPQQFYCHSEQAIENDLARMRKQKKNLTAKRRQLNKNNQQFDAHGQRVEIELNEADRCVLHTHKHTPVISGVKFL</sequence>
<dbReference type="GO" id="GO:0008270">
    <property type="term" value="F:zinc ion binding"/>
    <property type="evidence" value="ECO:0007669"/>
    <property type="project" value="UniProtKB-KW"/>
</dbReference>
<keyword evidence="6" id="KW-0805">Transcription regulation</keyword>
<keyword evidence="2" id="KW-0479">Metal-binding</keyword>
<evidence type="ECO:0000256" key="2">
    <source>
        <dbReference type="ARBA" id="ARBA00022723"/>
    </source>
</evidence>
<evidence type="ECO:0000256" key="1">
    <source>
        <dbReference type="ARBA" id="ARBA00004123"/>
    </source>
</evidence>
<protein>
    <submittedName>
        <fullName evidence="12">HMG box domain-containing protein</fullName>
    </submittedName>
</protein>
<evidence type="ECO:0000256" key="7">
    <source>
        <dbReference type="ARBA" id="ARBA00023163"/>
    </source>
</evidence>
<dbReference type="PANTHER" id="PTHR45888:SF6">
    <property type="entry name" value="HL01030P-RELATED"/>
    <property type="match status" value="1"/>
</dbReference>
<evidence type="ECO:0000256" key="8">
    <source>
        <dbReference type="ARBA" id="ARBA00023242"/>
    </source>
</evidence>
<evidence type="ECO:0000256" key="3">
    <source>
        <dbReference type="ARBA" id="ARBA00022737"/>
    </source>
</evidence>
<keyword evidence="5" id="KW-0862">Zinc</keyword>
<evidence type="ECO:0000256" key="5">
    <source>
        <dbReference type="ARBA" id="ARBA00022833"/>
    </source>
</evidence>
<dbReference type="SUPFAM" id="SSF47095">
    <property type="entry name" value="HMG-box"/>
    <property type="match status" value="1"/>
</dbReference>
<keyword evidence="7" id="KW-0804">Transcription</keyword>
<dbReference type="GO" id="GO:0003713">
    <property type="term" value="F:transcription coactivator activity"/>
    <property type="evidence" value="ECO:0007669"/>
    <property type="project" value="TreeGrafter"/>
</dbReference>
<dbReference type="WBParaSite" id="GPUH_0002165401-mRNA-1">
    <property type="protein sequence ID" value="GPUH_0002165401-mRNA-1"/>
    <property type="gene ID" value="GPUH_0002165401"/>
</dbReference>
<keyword evidence="8" id="KW-0539">Nucleus</keyword>
<dbReference type="AlphaFoldDB" id="A0A183EKY6"/>
<evidence type="ECO:0000313" key="12">
    <source>
        <dbReference type="WBParaSite" id="GPUH_0002165401-mRNA-1"/>
    </source>
</evidence>
<keyword evidence="3" id="KW-0677">Repeat</keyword>
<dbReference type="GO" id="GO:0045944">
    <property type="term" value="P:positive regulation of transcription by RNA polymerase II"/>
    <property type="evidence" value="ECO:0007669"/>
    <property type="project" value="TreeGrafter"/>
</dbReference>
<dbReference type="Gene3D" id="1.10.30.10">
    <property type="entry name" value="High mobility group box domain"/>
    <property type="match status" value="1"/>
</dbReference>
<evidence type="ECO:0000256" key="9">
    <source>
        <dbReference type="SAM" id="Coils"/>
    </source>
</evidence>
<dbReference type="EMBL" id="UYRT01093072">
    <property type="protein sequence ID" value="VDN38630.1"/>
    <property type="molecule type" value="Genomic_DNA"/>
</dbReference>
<dbReference type="GO" id="GO:0042800">
    <property type="term" value="F:histone H3K4 methyltransferase activity"/>
    <property type="evidence" value="ECO:0007669"/>
    <property type="project" value="TreeGrafter"/>
</dbReference>
<gene>
    <name evidence="10" type="ORF">GPUH_LOCUS21628</name>
</gene>
<evidence type="ECO:0000256" key="6">
    <source>
        <dbReference type="ARBA" id="ARBA00023015"/>
    </source>
</evidence>
<reference evidence="12" key="1">
    <citation type="submission" date="2016-06" db="UniProtKB">
        <authorList>
            <consortium name="WormBaseParasite"/>
        </authorList>
    </citation>
    <scope>IDENTIFICATION</scope>
</reference>
<keyword evidence="11" id="KW-1185">Reference proteome</keyword>
<evidence type="ECO:0000256" key="4">
    <source>
        <dbReference type="ARBA" id="ARBA00022771"/>
    </source>
</evidence>
<reference evidence="10 11" key="2">
    <citation type="submission" date="2018-11" db="EMBL/GenBank/DDBJ databases">
        <authorList>
            <consortium name="Pathogen Informatics"/>
        </authorList>
    </citation>
    <scope>NUCLEOTIDE SEQUENCE [LARGE SCALE GENOMIC DNA]</scope>
</reference>
<accession>A0A183EKY6</accession>
<evidence type="ECO:0000313" key="10">
    <source>
        <dbReference type="EMBL" id="VDN38630.1"/>
    </source>
</evidence>
<dbReference type="PANTHER" id="PTHR45888">
    <property type="entry name" value="HL01030P-RELATED"/>
    <property type="match status" value="1"/>
</dbReference>
<organism evidence="12">
    <name type="scientific">Gongylonema pulchrum</name>
    <dbReference type="NCBI Taxonomy" id="637853"/>
    <lineage>
        <taxon>Eukaryota</taxon>
        <taxon>Metazoa</taxon>
        <taxon>Ecdysozoa</taxon>
        <taxon>Nematoda</taxon>
        <taxon>Chromadorea</taxon>
        <taxon>Rhabditida</taxon>
        <taxon>Spirurina</taxon>
        <taxon>Spiruromorpha</taxon>
        <taxon>Spiruroidea</taxon>
        <taxon>Gongylonematidae</taxon>
        <taxon>Gongylonema</taxon>
    </lineage>
</organism>
<comment type="subcellular location">
    <subcellularLocation>
        <location evidence="1">Nucleus</location>
    </subcellularLocation>
</comment>